<keyword evidence="1" id="KW-0472">Membrane</keyword>
<keyword evidence="3" id="KW-1185">Reference proteome</keyword>
<dbReference type="InterPro" id="IPR006938">
    <property type="entry name" value="DUF624"/>
</dbReference>
<keyword evidence="1" id="KW-0812">Transmembrane</keyword>
<comment type="caution">
    <text evidence="2">The sequence shown here is derived from an EMBL/GenBank/DDBJ whole genome shotgun (WGS) entry which is preliminary data.</text>
</comment>
<evidence type="ECO:0000313" key="2">
    <source>
        <dbReference type="EMBL" id="MBC5736306.1"/>
    </source>
</evidence>
<protein>
    <submittedName>
        <fullName evidence="2">DUF624 domain-containing protein</fullName>
    </submittedName>
</protein>
<accession>A0A8J6JBD0</accession>
<evidence type="ECO:0000313" key="3">
    <source>
        <dbReference type="Proteomes" id="UP000607645"/>
    </source>
</evidence>
<sequence>MFTYNPDNKVLQALSKYFDLVWLTILWLLTSLPLVTLGPSTTALMSVLLRLASDTAGSGITRSFFAAWQREWRQSLPAGLVLLALGALAVMDAKICLLSAPGGASGILLWSATLLLSLSVACAWVHLFPLLARFQVSARQILRNLVVLTLRHPLRTLALLGLWTAALLAVYFLGFMGPLISGPLLYAAAGLHNRTFSSYITPVLRAPQSAVFPGPCSSDPVGQPKRCRRGRLR</sequence>
<evidence type="ECO:0000256" key="1">
    <source>
        <dbReference type="SAM" id="Phobius"/>
    </source>
</evidence>
<keyword evidence="1" id="KW-1133">Transmembrane helix</keyword>
<dbReference type="RefSeq" id="WP_186918642.1">
    <property type="nucleotide sequence ID" value="NZ_JACOPQ010000003.1"/>
</dbReference>
<feature type="transmembrane region" description="Helical" evidence="1">
    <location>
        <begin position="107"/>
        <end position="132"/>
    </location>
</feature>
<dbReference type="Pfam" id="PF04854">
    <property type="entry name" value="DUF624"/>
    <property type="match status" value="1"/>
</dbReference>
<dbReference type="Proteomes" id="UP000607645">
    <property type="component" value="Unassembled WGS sequence"/>
</dbReference>
<feature type="transmembrane region" description="Helical" evidence="1">
    <location>
        <begin position="153"/>
        <end position="176"/>
    </location>
</feature>
<name>A0A8J6JBD0_9FIRM</name>
<gene>
    <name evidence="2" type="ORF">H8S62_04685</name>
</gene>
<dbReference type="AlphaFoldDB" id="A0A8J6JBD0"/>
<dbReference type="EMBL" id="JACOPQ010000003">
    <property type="protein sequence ID" value="MBC5736306.1"/>
    <property type="molecule type" value="Genomic_DNA"/>
</dbReference>
<feature type="transmembrane region" description="Helical" evidence="1">
    <location>
        <begin position="20"/>
        <end position="40"/>
    </location>
</feature>
<feature type="transmembrane region" description="Helical" evidence="1">
    <location>
        <begin position="80"/>
        <end position="101"/>
    </location>
</feature>
<reference evidence="2" key="1">
    <citation type="submission" date="2020-08" db="EMBL/GenBank/DDBJ databases">
        <title>Genome public.</title>
        <authorList>
            <person name="Liu C."/>
            <person name="Sun Q."/>
        </authorList>
    </citation>
    <scope>NUCLEOTIDE SEQUENCE</scope>
    <source>
        <strain evidence="2">NSJ-52</strain>
    </source>
</reference>
<organism evidence="2 3">
    <name type="scientific">Lawsonibacter faecis</name>
    <dbReference type="NCBI Taxonomy" id="2763052"/>
    <lineage>
        <taxon>Bacteria</taxon>
        <taxon>Bacillati</taxon>
        <taxon>Bacillota</taxon>
        <taxon>Clostridia</taxon>
        <taxon>Eubacteriales</taxon>
        <taxon>Oscillospiraceae</taxon>
        <taxon>Lawsonibacter</taxon>
    </lineage>
</organism>
<proteinExistence type="predicted"/>